<evidence type="ECO:0000313" key="4">
    <source>
        <dbReference type="Proteomes" id="UP000007151"/>
    </source>
</evidence>
<feature type="coiled-coil region" evidence="1">
    <location>
        <begin position="158"/>
        <end position="185"/>
    </location>
</feature>
<dbReference type="KEGG" id="dpl:KGM_214475"/>
<feature type="region of interest" description="Disordered" evidence="2">
    <location>
        <begin position="186"/>
        <end position="229"/>
    </location>
</feature>
<dbReference type="eggNOG" id="ENOG502TBZ5">
    <property type="taxonomic scope" value="Eukaryota"/>
</dbReference>
<feature type="region of interest" description="Disordered" evidence="2">
    <location>
        <begin position="1"/>
        <end position="20"/>
    </location>
</feature>
<evidence type="ECO:0000313" key="3">
    <source>
        <dbReference type="EMBL" id="OWR54083.1"/>
    </source>
</evidence>
<feature type="compositionally biased region" description="Basic and acidic residues" evidence="2">
    <location>
        <begin position="186"/>
        <end position="195"/>
    </location>
</feature>
<gene>
    <name evidence="3" type="ORF">KGM_214475</name>
</gene>
<sequence length="339" mass="38058">MKTKKCTVEPKPEPPPPDLCKLQRIQQKIKAGIKICPSPPIEPPEEPPECFALCREKIKNPEVTVSEEAVICRVEREKTGTSRCDKVEDLTAAHPDLPWPGCPSPPPLPPPPEPDLCEELEKKAKKELCKERMKHEDLVETRKITIESTKADIIGAPSQDIDKQIDELEELIHRLQNEIVEMSDNADKDAGKKYFIEPIADTPNRGSSDEGSSDSTSPVNYDTRKPGKSNSKNYFYPVLINEAGVASDSKPLPLSSTEAINETFFPQTPSTEALKDTFFNIRKKFSLLWDESDDVIQDKESSLTEGHKEVTFSELRAVISDQLNRIDNDTLNNVEETHK</sequence>
<comment type="caution">
    <text evidence="3">The sequence shown here is derived from an EMBL/GenBank/DDBJ whole genome shotgun (WGS) entry which is preliminary data.</text>
</comment>
<dbReference type="AlphaFoldDB" id="A0A212FK11"/>
<dbReference type="EMBL" id="AGBW02008164">
    <property type="protein sequence ID" value="OWR54083.1"/>
    <property type="molecule type" value="Genomic_DNA"/>
</dbReference>
<dbReference type="InParanoid" id="A0A212FK11"/>
<keyword evidence="1" id="KW-0175">Coiled coil</keyword>
<name>A0A212FK11_DANPL</name>
<accession>A0A212FK11</accession>
<evidence type="ECO:0000256" key="1">
    <source>
        <dbReference type="SAM" id="Coils"/>
    </source>
</evidence>
<evidence type="ECO:0000256" key="2">
    <source>
        <dbReference type="SAM" id="MobiDB-lite"/>
    </source>
</evidence>
<feature type="compositionally biased region" description="Basic and acidic residues" evidence="2">
    <location>
        <begin position="1"/>
        <end position="12"/>
    </location>
</feature>
<reference evidence="3 4" key="1">
    <citation type="journal article" date="2011" name="Cell">
        <title>The monarch butterfly genome yields insights into long-distance migration.</title>
        <authorList>
            <person name="Zhan S."/>
            <person name="Merlin C."/>
            <person name="Boore J.L."/>
            <person name="Reppert S.M."/>
        </authorList>
    </citation>
    <scope>NUCLEOTIDE SEQUENCE [LARGE SCALE GENOMIC DNA]</scope>
    <source>
        <strain evidence="3">F-2</strain>
    </source>
</reference>
<feature type="region of interest" description="Disordered" evidence="2">
    <location>
        <begin position="94"/>
        <end position="115"/>
    </location>
</feature>
<feature type="compositionally biased region" description="Pro residues" evidence="2">
    <location>
        <begin position="97"/>
        <end position="114"/>
    </location>
</feature>
<protein>
    <submittedName>
        <fullName evidence="3">Uncharacterized protein</fullName>
    </submittedName>
</protein>
<keyword evidence="4" id="KW-1185">Reference proteome</keyword>
<proteinExistence type="predicted"/>
<dbReference type="Proteomes" id="UP000007151">
    <property type="component" value="Unassembled WGS sequence"/>
</dbReference>
<organism evidence="3 4">
    <name type="scientific">Danaus plexippus plexippus</name>
    <dbReference type="NCBI Taxonomy" id="278856"/>
    <lineage>
        <taxon>Eukaryota</taxon>
        <taxon>Metazoa</taxon>
        <taxon>Ecdysozoa</taxon>
        <taxon>Arthropoda</taxon>
        <taxon>Hexapoda</taxon>
        <taxon>Insecta</taxon>
        <taxon>Pterygota</taxon>
        <taxon>Neoptera</taxon>
        <taxon>Endopterygota</taxon>
        <taxon>Lepidoptera</taxon>
        <taxon>Glossata</taxon>
        <taxon>Ditrysia</taxon>
        <taxon>Papilionoidea</taxon>
        <taxon>Nymphalidae</taxon>
        <taxon>Danainae</taxon>
        <taxon>Danaini</taxon>
        <taxon>Danaina</taxon>
        <taxon>Danaus</taxon>
        <taxon>Danaus</taxon>
    </lineage>
</organism>